<dbReference type="InterPro" id="IPR026164">
    <property type="entry name" value="Int_cplx_su10"/>
</dbReference>
<comment type="similarity">
    <text evidence="2">Belongs to the Integrator subunit 10 family.</text>
</comment>
<reference evidence="5" key="1">
    <citation type="submission" date="2018-07" db="EMBL/GenBank/DDBJ databases">
        <authorList>
            <person name="Quirk P.G."/>
            <person name="Krulwich T.A."/>
        </authorList>
    </citation>
    <scope>NUCLEOTIDE SEQUENCE</scope>
</reference>
<dbReference type="VEuPathDB" id="VectorBase:CSON013871"/>
<proteinExistence type="inferred from homology"/>
<dbReference type="OMA" id="FYVKMFQ"/>
<dbReference type="PANTHER" id="PTHR16055:SF2">
    <property type="entry name" value="INTEGRATOR COMPLEX SUBUNIT 10"/>
    <property type="match status" value="1"/>
</dbReference>
<dbReference type="EMBL" id="UFQT01000732">
    <property type="protein sequence ID" value="SSX26786.1"/>
    <property type="molecule type" value="Genomic_DNA"/>
</dbReference>
<keyword evidence="4" id="KW-0539">Nucleus</keyword>
<dbReference type="GO" id="GO:0016180">
    <property type="term" value="P:snRNA processing"/>
    <property type="evidence" value="ECO:0007669"/>
    <property type="project" value="InterPro"/>
</dbReference>
<evidence type="ECO:0000313" key="5">
    <source>
        <dbReference type="EMBL" id="SSX26786.1"/>
    </source>
</evidence>
<evidence type="ECO:0000256" key="4">
    <source>
        <dbReference type="ARBA" id="ARBA00023242"/>
    </source>
</evidence>
<protein>
    <recommendedName>
        <fullName evidence="3">Integrator complex subunit 10</fullName>
    </recommendedName>
</protein>
<gene>
    <name evidence="5" type="primary">CSON013871</name>
</gene>
<sequence>MESSEEKYLIQRAKAATDPNVAKAIILTAKTLFPQNFKIQFTAYQFEKQAGNYDEAAKSLSHLLVTFQHQQPPELWTEVAKLTAALRMPEDKPMEADEEDFYIKMFQHISYEVQHSILLLTASNSENQMDHCRLILLLLKRFPQTIAIHARRLIETLIQEQTNLIQCREILVLEALPLIMSKPVELPSVMIDRILFVTFEYYMHRMFTHPEEKDEAWRKVFEVMEHYSKILKWEPFLPYTKASKEIFWQRILQIVSSAPPKPSENKQIVYYATILFMMSIQEYVDNVKQKVGNVEQDFLLVEGIREGQEKRRKIDPIEPPQISVTTGCSPETPICLVTAAHCWQLLHSNDILQRDFTQLIVNISSPLTKWINRFLLDLAVYLGRNDEALSLMKDAHMEKSAMEKGVRLLSLTLNQGTLNIQAFENIISILQELPSTSKQGHYLPNNIFTHSKRQLLLLPLTKKAVLQYCTKAIVTCLKQKVLSDSNASNLILGNLLVLCQLDWPNEIAVAELIFEIIKKRRSFSYHLFPKYIINIDLIEEFMHLWYPGEVKLEFTIAQPSSRRIGTRGSDKGVKEDFMQIIRQQISRANEDIDEIVIQFLQQEHVKLVQTLFEK</sequence>
<dbReference type="Pfam" id="PF21045">
    <property type="entry name" value="INT10"/>
    <property type="match status" value="2"/>
</dbReference>
<dbReference type="AlphaFoldDB" id="A0A336M934"/>
<evidence type="ECO:0000256" key="1">
    <source>
        <dbReference type="ARBA" id="ARBA00004123"/>
    </source>
</evidence>
<comment type="subcellular location">
    <subcellularLocation>
        <location evidence="1">Nucleus</location>
    </subcellularLocation>
</comment>
<evidence type="ECO:0000256" key="3">
    <source>
        <dbReference type="ARBA" id="ARBA00016811"/>
    </source>
</evidence>
<evidence type="ECO:0000256" key="2">
    <source>
        <dbReference type="ARBA" id="ARBA00010391"/>
    </source>
</evidence>
<name>A0A336M934_CULSO</name>
<dbReference type="PANTHER" id="PTHR16055">
    <property type="entry name" value="INTEGRATOR COMPLEX SUBUNIT 10"/>
    <property type="match status" value="1"/>
</dbReference>
<accession>A0A336M934</accession>
<dbReference type="GO" id="GO:0032039">
    <property type="term" value="C:integrator complex"/>
    <property type="evidence" value="ECO:0007669"/>
    <property type="project" value="InterPro"/>
</dbReference>
<organism evidence="5">
    <name type="scientific">Culicoides sonorensis</name>
    <name type="common">Biting midge</name>
    <dbReference type="NCBI Taxonomy" id="179676"/>
    <lineage>
        <taxon>Eukaryota</taxon>
        <taxon>Metazoa</taxon>
        <taxon>Ecdysozoa</taxon>
        <taxon>Arthropoda</taxon>
        <taxon>Hexapoda</taxon>
        <taxon>Insecta</taxon>
        <taxon>Pterygota</taxon>
        <taxon>Neoptera</taxon>
        <taxon>Endopterygota</taxon>
        <taxon>Diptera</taxon>
        <taxon>Nematocera</taxon>
        <taxon>Chironomoidea</taxon>
        <taxon>Ceratopogonidae</taxon>
        <taxon>Ceratopogoninae</taxon>
        <taxon>Culicoides</taxon>
        <taxon>Monoculicoides</taxon>
    </lineage>
</organism>